<evidence type="ECO:0000313" key="1">
    <source>
        <dbReference type="EMBL" id="ABC31290.1"/>
    </source>
</evidence>
<dbReference type="HOGENOM" id="CLU_150108_1_0_6"/>
<dbReference type="KEGG" id="hch:HCH_04589"/>
<proteinExistence type="predicted"/>
<name>Q2SDI4_HAHCH</name>
<reference evidence="1 2" key="1">
    <citation type="journal article" date="2005" name="Nucleic Acids Res.">
        <title>Genomic blueprint of Hahella chejuensis, a marine microbe producing an algicidal agent.</title>
        <authorList>
            <person name="Jeong H."/>
            <person name="Yim J.H."/>
            <person name="Lee C."/>
            <person name="Choi S.-H."/>
            <person name="Park Y.K."/>
            <person name="Yoon S.H."/>
            <person name="Hur C.-G."/>
            <person name="Kang H.-Y."/>
            <person name="Kim D."/>
            <person name="Lee H.H."/>
            <person name="Park K.H."/>
            <person name="Park S.-H."/>
            <person name="Park H.-S."/>
            <person name="Lee H.K."/>
            <person name="Oh T.K."/>
            <person name="Kim J.F."/>
        </authorList>
    </citation>
    <scope>NUCLEOTIDE SEQUENCE [LARGE SCALE GENOMIC DNA]</scope>
    <source>
        <strain evidence="1 2">KCTC 2396</strain>
    </source>
</reference>
<dbReference type="RefSeq" id="WP_011398355.1">
    <property type="nucleotide sequence ID" value="NC_007645.1"/>
</dbReference>
<evidence type="ECO:0000313" key="2">
    <source>
        <dbReference type="Proteomes" id="UP000000238"/>
    </source>
</evidence>
<dbReference type="Pfam" id="PF07023">
    <property type="entry name" value="DUF1315"/>
    <property type="match status" value="1"/>
</dbReference>
<dbReference type="OrthoDB" id="5616307at2"/>
<gene>
    <name evidence="1" type="ordered locus">HCH_04589</name>
</gene>
<sequence>MSFENAVKNLTPEIYEAMKTALELGKWPDGKKLSMEQKELCMEALITYEISHNVPEEQRVGYIERDRPTPCALKAAAAESSSGVWAPESGVVKH</sequence>
<dbReference type="InterPro" id="IPR009749">
    <property type="entry name" value="DUF1315"/>
</dbReference>
<accession>Q2SDI4</accession>
<dbReference type="Proteomes" id="UP000000238">
    <property type="component" value="Chromosome"/>
</dbReference>
<dbReference type="EMBL" id="CP000155">
    <property type="protein sequence ID" value="ABC31290.1"/>
    <property type="molecule type" value="Genomic_DNA"/>
</dbReference>
<dbReference type="eggNOG" id="COG3139">
    <property type="taxonomic scope" value="Bacteria"/>
</dbReference>
<protein>
    <submittedName>
        <fullName evidence="1">Uncharacterized protein conserved in bacteria</fullName>
    </submittedName>
</protein>
<keyword evidence="2" id="KW-1185">Reference proteome</keyword>
<dbReference type="AlphaFoldDB" id="Q2SDI4"/>
<organism evidence="1 2">
    <name type="scientific">Hahella chejuensis (strain KCTC 2396)</name>
    <dbReference type="NCBI Taxonomy" id="349521"/>
    <lineage>
        <taxon>Bacteria</taxon>
        <taxon>Pseudomonadati</taxon>
        <taxon>Pseudomonadota</taxon>
        <taxon>Gammaproteobacteria</taxon>
        <taxon>Oceanospirillales</taxon>
        <taxon>Hahellaceae</taxon>
        <taxon>Hahella</taxon>
    </lineage>
</organism>
<dbReference type="STRING" id="349521.HCH_04589"/>